<accession>X0YD59</accession>
<sequence>MADPCIEIISTFESLVQEHGGDDLVKEFRAMSKGQRDKLADEIIGEMDIKTRQAKLTAAAWDSVARYLDDTKSSKDMRKAFADYNAGHGVRMRGIDSLERRTESIFHGFTATMSEGLEKY</sequence>
<proteinExistence type="predicted"/>
<dbReference type="AlphaFoldDB" id="X0YD59"/>
<evidence type="ECO:0000313" key="1">
    <source>
        <dbReference type="EMBL" id="GAG53794.1"/>
    </source>
</evidence>
<organism evidence="1">
    <name type="scientific">marine sediment metagenome</name>
    <dbReference type="NCBI Taxonomy" id="412755"/>
    <lineage>
        <taxon>unclassified sequences</taxon>
        <taxon>metagenomes</taxon>
        <taxon>ecological metagenomes</taxon>
    </lineage>
</organism>
<name>X0YD59_9ZZZZ</name>
<dbReference type="EMBL" id="BART01008367">
    <property type="protein sequence ID" value="GAG53794.1"/>
    <property type="molecule type" value="Genomic_DNA"/>
</dbReference>
<gene>
    <name evidence="1" type="ORF">S01H4_18838</name>
</gene>
<protein>
    <submittedName>
        <fullName evidence="1">Uncharacterized protein</fullName>
    </submittedName>
</protein>
<comment type="caution">
    <text evidence="1">The sequence shown here is derived from an EMBL/GenBank/DDBJ whole genome shotgun (WGS) entry which is preliminary data.</text>
</comment>
<reference evidence="1" key="1">
    <citation type="journal article" date="2014" name="Front. Microbiol.">
        <title>High frequency of phylogenetically diverse reductive dehalogenase-homologous genes in deep subseafloor sedimentary metagenomes.</title>
        <authorList>
            <person name="Kawai M."/>
            <person name="Futagami T."/>
            <person name="Toyoda A."/>
            <person name="Takaki Y."/>
            <person name="Nishi S."/>
            <person name="Hori S."/>
            <person name="Arai W."/>
            <person name="Tsubouchi T."/>
            <person name="Morono Y."/>
            <person name="Uchiyama I."/>
            <person name="Ito T."/>
            <person name="Fujiyama A."/>
            <person name="Inagaki F."/>
            <person name="Takami H."/>
        </authorList>
    </citation>
    <scope>NUCLEOTIDE SEQUENCE</scope>
    <source>
        <strain evidence="1">Expedition CK06-06</strain>
    </source>
</reference>
<feature type="non-terminal residue" evidence="1">
    <location>
        <position position="120"/>
    </location>
</feature>